<evidence type="ECO:0000256" key="6">
    <source>
        <dbReference type="ARBA" id="ARBA00023136"/>
    </source>
</evidence>
<reference evidence="11 12" key="1">
    <citation type="journal article" date="2018" name="Mol. Ecol.">
        <title>The obligate alkalophilic soda-lake fungus Sodiomyces alkalinus has shifted to a protein diet.</title>
        <authorList>
            <person name="Grum-Grzhimaylo A.A."/>
            <person name="Falkoski D.L."/>
            <person name="van den Heuvel J."/>
            <person name="Valero-Jimenez C.A."/>
            <person name="Min B."/>
            <person name="Choi I.G."/>
            <person name="Lipzen A."/>
            <person name="Daum C.G."/>
            <person name="Aanen D.K."/>
            <person name="Tsang A."/>
            <person name="Henrissat B."/>
            <person name="Bilanenko E.N."/>
            <person name="de Vries R.P."/>
            <person name="van Kan J.A.L."/>
            <person name="Grigoriev I.V."/>
            <person name="Debets A.J.M."/>
        </authorList>
    </citation>
    <scope>NUCLEOTIDE SEQUENCE [LARGE SCALE GENOMIC DNA]</scope>
    <source>
        <strain evidence="11 12">F11</strain>
    </source>
</reference>
<dbReference type="RefSeq" id="XP_028469760.1">
    <property type="nucleotide sequence ID" value="XM_028613043.1"/>
</dbReference>
<comment type="similarity">
    <text evidence="2">Belongs to the PC-esterase family. CASD1 subfamily.</text>
</comment>
<keyword evidence="12" id="KW-1185">Reference proteome</keyword>
<dbReference type="GO" id="GO:0016020">
    <property type="term" value="C:membrane"/>
    <property type="evidence" value="ECO:0007669"/>
    <property type="project" value="UniProtKB-SubCell"/>
</dbReference>
<feature type="transmembrane region" description="Helical" evidence="9">
    <location>
        <begin position="384"/>
        <end position="403"/>
    </location>
</feature>
<evidence type="ECO:0000256" key="3">
    <source>
        <dbReference type="ARBA" id="ARBA00022679"/>
    </source>
</evidence>
<dbReference type="AlphaFoldDB" id="A0A3N2Q5A2"/>
<feature type="transmembrane region" description="Helical" evidence="9">
    <location>
        <begin position="350"/>
        <end position="372"/>
    </location>
</feature>
<evidence type="ECO:0000256" key="5">
    <source>
        <dbReference type="ARBA" id="ARBA00022989"/>
    </source>
</evidence>
<dbReference type="EMBL" id="ML119051">
    <property type="protein sequence ID" value="ROT41954.1"/>
    <property type="molecule type" value="Genomic_DNA"/>
</dbReference>
<evidence type="ECO:0000256" key="2">
    <source>
        <dbReference type="ARBA" id="ARBA00010666"/>
    </source>
</evidence>
<evidence type="ECO:0000256" key="7">
    <source>
        <dbReference type="ARBA" id="ARBA00023180"/>
    </source>
</evidence>
<feature type="domain" description="Cas1p 10 TM acyl transferase" evidence="10">
    <location>
        <begin position="459"/>
        <end position="768"/>
    </location>
</feature>
<evidence type="ECO:0000256" key="1">
    <source>
        <dbReference type="ARBA" id="ARBA00004141"/>
    </source>
</evidence>
<name>A0A3N2Q5A2_SODAK</name>
<organism evidence="11 12">
    <name type="scientific">Sodiomyces alkalinus (strain CBS 110278 / VKM F-3762 / F11)</name>
    <name type="common">Alkaliphilic filamentous fungus</name>
    <dbReference type="NCBI Taxonomy" id="1314773"/>
    <lineage>
        <taxon>Eukaryota</taxon>
        <taxon>Fungi</taxon>
        <taxon>Dikarya</taxon>
        <taxon>Ascomycota</taxon>
        <taxon>Pezizomycotina</taxon>
        <taxon>Sordariomycetes</taxon>
        <taxon>Hypocreomycetidae</taxon>
        <taxon>Glomerellales</taxon>
        <taxon>Plectosphaerellaceae</taxon>
        <taxon>Sodiomyces</taxon>
    </lineage>
</organism>
<dbReference type="GO" id="GO:0005794">
    <property type="term" value="C:Golgi apparatus"/>
    <property type="evidence" value="ECO:0007669"/>
    <property type="project" value="UniProtKB-ARBA"/>
</dbReference>
<feature type="compositionally biased region" description="Basic and acidic residues" evidence="8">
    <location>
        <begin position="789"/>
        <end position="800"/>
    </location>
</feature>
<keyword evidence="5 9" id="KW-1133">Transmembrane helix</keyword>
<proteinExistence type="inferred from homology"/>
<dbReference type="InterPro" id="IPR012419">
    <property type="entry name" value="Cas1_AcylTrans_dom"/>
</dbReference>
<dbReference type="Proteomes" id="UP000272025">
    <property type="component" value="Unassembled WGS sequence"/>
</dbReference>
<dbReference type="GO" id="GO:0016740">
    <property type="term" value="F:transferase activity"/>
    <property type="evidence" value="ECO:0007669"/>
    <property type="project" value="UniProtKB-KW"/>
</dbReference>
<feature type="transmembrane region" description="Helical" evidence="9">
    <location>
        <begin position="649"/>
        <end position="665"/>
    </location>
</feature>
<evidence type="ECO:0000256" key="8">
    <source>
        <dbReference type="SAM" id="MobiDB-lite"/>
    </source>
</evidence>
<evidence type="ECO:0000313" key="11">
    <source>
        <dbReference type="EMBL" id="ROT41954.1"/>
    </source>
</evidence>
<dbReference type="Pfam" id="PF07779">
    <property type="entry name" value="Cas1_AcylT"/>
    <property type="match status" value="1"/>
</dbReference>
<feature type="transmembrane region" description="Helical" evidence="9">
    <location>
        <begin position="738"/>
        <end position="758"/>
    </location>
</feature>
<accession>A0A3N2Q5A2</accession>
<feature type="transmembrane region" description="Helical" evidence="9">
    <location>
        <begin position="619"/>
        <end position="637"/>
    </location>
</feature>
<dbReference type="OrthoDB" id="1932925at2759"/>
<dbReference type="PANTHER" id="PTHR13533:SF1">
    <property type="entry name" value="N-ACETYLNEURAMINATE 9-O-ACETYLTRANSFERASE"/>
    <property type="match status" value="1"/>
</dbReference>
<sequence length="872" mass="98442">MESLFSRLLRIVAGALFVLIIAHRTFLFHHDDPYRCRPVLNSGYWADPPDENGSRAPFENWRVDGCLLHQYSSEDIRQCFQGRYALFGGDSTTRQVAFGLGRLLERDEAVWQHKHMDIHRSFNLTYHGVQIQQHWNPYLKIAGEEPYEAFGEQVELIGREHKNPPTSFDDQEGPALVMLGVGAWFTKPSNGYEDPVEAEAETMRNVSDAIGNRRDWLREPMHPIDGIGNQVFFAPPSGPYYTGDDAEKRKERLAMGSKVKEIQNWMATDISEGDYNLDLAWALAGTVEDQNDTFVDPHGTGFHVTDGVAETKANILLNLRCNAVLDRIQGYPYTRTCCTDYGNKNLTQTILVAAGMIYLTACVLFDTANLVVTRQGKPRVGWSWLGMDTGAFVMAVLMCFYADRTQLFAKKEKNWSWTDFIVFSVPSIILALITIRKSKPPPPRRGGADNPAAVDPTKQADQPFLSREQTDEWKGWMQALILIYHWTSAKHSSSIYIFVRLCVAAYLFQTGYGHTTYFLKKKDFSFHRVASVLLRLNLLPCTLIYFMNTDYMFYYFSPLCSFWFLIVYLTLAFVLAKTCISAVLVAVTMLATPLNRWAFWVLRTVFHIQWSVQEWEYRVALDLFVVYTGMLAALAYVKLKEDVRAPLRWAMALLGSAVIGGYSYASVSVSVADYRHWHPYTAFVPIFAFIAVRNVSGPCSLETYTLQFHMFLAADTKAVLLVDGLFGGGDYTILGDRWRSLVVVVPVFIWVSSITATATGHLVKLLLTTPTPPDNGGHHASPDSSTAADLEKNEEGFEDDSRAGLLGASRSAVSRWRRTKYIPTMRSIAYSPQARIVLIFLIMWFLNLIQSIPDRTVPDGYTPTNAVKAQSG</sequence>
<feature type="transmembrane region" description="Helical" evidence="9">
    <location>
        <begin position="529"/>
        <end position="547"/>
    </location>
</feature>
<feature type="transmembrane region" description="Helical" evidence="9">
    <location>
        <begin position="827"/>
        <end position="846"/>
    </location>
</feature>
<keyword evidence="6 9" id="KW-0472">Membrane</keyword>
<evidence type="ECO:0000256" key="4">
    <source>
        <dbReference type="ARBA" id="ARBA00022692"/>
    </source>
</evidence>
<protein>
    <submittedName>
        <fullName evidence="11">Cas1p-domain-containing protein</fullName>
    </submittedName>
</protein>
<comment type="subcellular location">
    <subcellularLocation>
        <location evidence="1">Membrane</location>
        <topology evidence="1">Multi-pass membrane protein</topology>
    </subcellularLocation>
</comment>
<feature type="transmembrane region" description="Helical" evidence="9">
    <location>
        <begin position="415"/>
        <end position="435"/>
    </location>
</feature>
<keyword evidence="3" id="KW-0808">Transferase</keyword>
<evidence type="ECO:0000313" key="12">
    <source>
        <dbReference type="Proteomes" id="UP000272025"/>
    </source>
</evidence>
<dbReference type="PANTHER" id="PTHR13533">
    <property type="entry name" value="N-ACETYLNEURAMINATE 9-O-ACETYLTRANSFERASE"/>
    <property type="match status" value="1"/>
</dbReference>
<gene>
    <name evidence="11" type="ORF">SODALDRAFT_341578</name>
</gene>
<feature type="transmembrane region" description="Helical" evidence="9">
    <location>
        <begin position="553"/>
        <end position="575"/>
    </location>
</feature>
<keyword evidence="7" id="KW-0325">Glycoprotein</keyword>
<evidence type="ECO:0000256" key="9">
    <source>
        <dbReference type="SAM" id="Phobius"/>
    </source>
</evidence>
<keyword evidence="4 9" id="KW-0812">Transmembrane</keyword>
<dbReference type="GeneID" id="39581521"/>
<feature type="transmembrane region" description="Helical" evidence="9">
    <location>
        <begin position="582"/>
        <end position="599"/>
    </location>
</feature>
<dbReference type="GO" id="GO:0005975">
    <property type="term" value="P:carbohydrate metabolic process"/>
    <property type="evidence" value="ECO:0007669"/>
    <property type="project" value="UniProtKB-ARBA"/>
</dbReference>
<feature type="region of interest" description="Disordered" evidence="8">
    <location>
        <begin position="773"/>
        <end position="800"/>
    </location>
</feature>
<evidence type="ECO:0000259" key="10">
    <source>
        <dbReference type="Pfam" id="PF07779"/>
    </source>
</evidence>